<evidence type="ECO:0000259" key="1">
    <source>
        <dbReference type="Pfam" id="PF07238"/>
    </source>
</evidence>
<dbReference type="GO" id="GO:0035438">
    <property type="term" value="F:cyclic-di-GMP binding"/>
    <property type="evidence" value="ECO:0007669"/>
    <property type="project" value="InterPro"/>
</dbReference>
<dbReference type="Gene3D" id="2.40.10.220">
    <property type="entry name" value="predicted glycosyltransferase like domains"/>
    <property type="match status" value="1"/>
</dbReference>
<evidence type="ECO:0000313" key="3">
    <source>
        <dbReference type="Proteomes" id="UP000569732"/>
    </source>
</evidence>
<protein>
    <submittedName>
        <fullName evidence="2">PilZ domain-containing protein</fullName>
    </submittedName>
</protein>
<accession>A0A853IAQ7</accession>
<name>A0A853IAQ7_9GAMM</name>
<reference evidence="2 3" key="1">
    <citation type="submission" date="2020-07" db="EMBL/GenBank/DDBJ databases">
        <title>Endozoicomonas sp. nov., isolated from sediment.</title>
        <authorList>
            <person name="Gu T."/>
        </authorList>
    </citation>
    <scope>NUCLEOTIDE SEQUENCE [LARGE SCALE GENOMIC DNA]</scope>
    <source>
        <strain evidence="2 3">SM1973</strain>
    </source>
</reference>
<dbReference type="AlphaFoldDB" id="A0A853IAQ7"/>
<dbReference type="EMBL" id="JACCKB010000231">
    <property type="protein sequence ID" value="NYZ70029.1"/>
    <property type="molecule type" value="Genomic_DNA"/>
</dbReference>
<dbReference type="SUPFAM" id="SSF141371">
    <property type="entry name" value="PilZ domain-like"/>
    <property type="match status" value="1"/>
</dbReference>
<evidence type="ECO:0000313" key="2">
    <source>
        <dbReference type="EMBL" id="NYZ70029.1"/>
    </source>
</evidence>
<organism evidence="2 3">
    <name type="scientific">Spartinivicinus marinus</name>
    <dbReference type="NCBI Taxonomy" id="2994442"/>
    <lineage>
        <taxon>Bacteria</taxon>
        <taxon>Pseudomonadati</taxon>
        <taxon>Pseudomonadota</taxon>
        <taxon>Gammaproteobacteria</taxon>
        <taxon>Oceanospirillales</taxon>
        <taxon>Zooshikellaceae</taxon>
        <taxon>Spartinivicinus</taxon>
    </lineage>
</organism>
<sequence>MSDDIESLVEEPPQQEQRRFVRRDVKWKAAIKDKEKNAVIHALTINVSEQGVLIATNEGFKKLQLIPLMIQARIQDKKLVVYTMAEVRHVVVKTDSFQLGLLFKQIQKKDQQFFAKFAEGLI</sequence>
<dbReference type="Pfam" id="PF07238">
    <property type="entry name" value="PilZ"/>
    <property type="match status" value="1"/>
</dbReference>
<feature type="domain" description="PilZ" evidence="1">
    <location>
        <begin position="16"/>
        <end position="112"/>
    </location>
</feature>
<keyword evidence="3" id="KW-1185">Reference proteome</keyword>
<dbReference type="Proteomes" id="UP000569732">
    <property type="component" value="Unassembled WGS sequence"/>
</dbReference>
<dbReference type="InterPro" id="IPR009875">
    <property type="entry name" value="PilZ_domain"/>
</dbReference>
<dbReference type="RefSeq" id="WP_180571972.1">
    <property type="nucleotide sequence ID" value="NZ_JACCKB010000231.1"/>
</dbReference>
<comment type="caution">
    <text evidence="2">The sequence shown here is derived from an EMBL/GenBank/DDBJ whole genome shotgun (WGS) entry which is preliminary data.</text>
</comment>
<proteinExistence type="predicted"/>
<gene>
    <name evidence="2" type="ORF">H0A36_28855</name>
</gene>